<gene>
    <name evidence="3" type="ORF">SORBI_3004G156950</name>
</gene>
<accession>A0A1Z5RN42</accession>
<feature type="compositionally biased region" description="Polar residues" evidence="1">
    <location>
        <begin position="1"/>
        <end position="10"/>
    </location>
</feature>
<evidence type="ECO:0000259" key="2">
    <source>
        <dbReference type="Pfam" id="PF07762"/>
    </source>
</evidence>
<evidence type="ECO:0000256" key="1">
    <source>
        <dbReference type="SAM" id="MobiDB-lite"/>
    </source>
</evidence>
<sequence>MSYSTSRASLASTGTAPPPQPSPATACSSSGYPVLDLLQSPPDPVFHRNDVGILLHPDSRYTVASLMDIGRDDVYELQLYHSDTDTWTSRQVPVQPPQWDPLPNSIPMRCGTLLRHYTSTVIAIGGEGGTMAWVDLWRSILLCDVLRPDPFLLGVPVPLPLTLMSLNDGLGVTLDFASHSRGISFNRDKGCLTLVHLERNESPPPFHAATRGLGGQDVQVLDWELTTWSNIKMSNSLEDWHKEYNVQASNITFDDPAAVSRMLEDFGLLRGPPPPREHSDDEAATAAAAAQAQQRLELQNLSMCEPILCPNGKDDVVYLVAREKYLHPKAWCVANQGTLKHVANIGDQYHSFCHRIFCLSRISKYTNPKMRFIESSATDPVSVVKEESNYQAGALE</sequence>
<feature type="domain" description="DUF1618" evidence="2">
    <location>
        <begin position="133"/>
        <end position="318"/>
    </location>
</feature>
<dbReference type="Gramene" id="OQU85011">
    <property type="protein sequence ID" value="OQU85011"/>
    <property type="gene ID" value="SORBI_3004G156950"/>
</dbReference>
<evidence type="ECO:0000313" key="4">
    <source>
        <dbReference type="Proteomes" id="UP000000768"/>
    </source>
</evidence>
<dbReference type="PANTHER" id="PTHR33074">
    <property type="entry name" value="EXPRESSED PROTEIN-RELATED"/>
    <property type="match status" value="1"/>
</dbReference>
<evidence type="ECO:0000313" key="3">
    <source>
        <dbReference type="EMBL" id="OQU85011.1"/>
    </source>
</evidence>
<dbReference type="PANTHER" id="PTHR33074:SF72">
    <property type="entry name" value="DUF1618 DOMAIN-CONTAINING PROTEIN"/>
    <property type="match status" value="1"/>
</dbReference>
<dbReference type="Proteomes" id="UP000000768">
    <property type="component" value="Chromosome 4"/>
</dbReference>
<dbReference type="InParanoid" id="A0A1Z5RN42"/>
<reference evidence="4" key="2">
    <citation type="journal article" date="2018" name="Plant J.">
        <title>The Sorghum bicolor reference genome: improved assembly, gene annotations, a transcriptome atlas, and signatures of genome organization.</title>
        <authorList>
            <person name="McCormick R.F."/>
            <person name="Truong S.K."/>
            <person name="Sreedasyam A."/>
            <person name="Jenkins J."/>
            <person name="Shu S."/>
            <person name="Sims D."/>
            <person name="Kennedy M."/>
            <person name="Amirebrahimi M."/>
            <person name="Weers B.D."/>
            <person name="McKinley B."/>
            <person name="Mattison A."/>
            <person name="Morishige D.T."/>
            <person name="Grimwood J."/>
            <person name="Schmutz J."/>
            <person name="Mullet J.E."/>
        </authorList>
    </citation>
    <scope>NUCLEOTIDE SEQUENCE [LARGE SCALE GENOMIC DNA]</scope>
    <source>
        <strain evidence="4">cv. BTx623</strain>
    </source>
</reference>
<dbReference type="eggNOG" id="ENOG502R3GK">
    <property type="taxonomic scope" value="Eukaryota"/>
</dbReference>
<protein>
    <recommendedName>
        <fullName evidence="2">DUF1618 domain-containing protein</fullName>
    </recommendedName>
</protein>
<organism evidence="3 4">
    <name type="scientific">Sorghum bicolor</name>
    <name type="common">Sorghum</name>
    <name type="synonym">Sorghum vulgare</name>
    <dbReference type="NCBI Taxonomy" id="4558"/>
    <lineage>
        <taxon>Eukaryota</taxon>
        <taxon>Viridiplantae</taxon>
        <taxon>Streptophyta</taxon>
        <taxon>Embryophyta</taxon>
        <taxon>Tracheophyta</taxon>
        <taxon>Spermatophyta</taxon>
        <taxon>Magnoliopsida</taxon>
        <taxon>Liliopsida</taxon>
        <taxon>Poales</taxon>
        <taxon>Poaceae</taxon>
        <taxon>PACMAD clade</taxon>
        <taxon>Panicoideae</taxon>
        <taxon>Andropogonodae</taxon>
        <taxon>Andropogoneae</taxon>
        <taxon>Sorghinae</taxon>
        <taxon>Sorghum</taxon>
    </lineage>
</organism>
<dbReference type="InterPro" id="IPR011676">
    <property type="entry name" value="DUF1618"/>
</dbReference>
<keyword evidence="4" id="KW-1185">Reference proteome</keyword>
<dbReference type="Pfam" id="PF07762">
    <property type="entry name" value="DUF1618"/>
    <property type="match status" value="1"/>
</dbReference>
<dbReference type="AlphaFoldDB" id="A0A1Z5RN42"/>
<name>A0A1Z5RN42_SORBI</name>
<dbReference type="EMBL" id="CM000763">
    <property type="protein sequence ID" value="OQU85011.1"/>
    <property type="molecule type" value="Genomic_DNA"/>
</dbReference>
<dbReference type="FunCoup" id="A0A1Z5RN42">
    <property type="interactions" value="112"/>
</dbReference>
<proteinExistence type="predicted"/>
<dbReference type="OMA" id="RIDGNYC"/>
<feature type="region of interest" description="Disordered" evidence="1">
    <location>
        <begin position="1"/>
        <end position="28"/>
    </location>
</feature>
<reference evidence="3 4" key="1">
    <citation type="journal article" date="2009" name="Nature">
        <title>The Sorghum bicolor genome and the diversification of grasses.</title>
        <authorList>
            <person name="Paterson A.H."/>
            <person name="Bowers J.E."/>
            <person name="Bruggmann R."/>
            <person name="Dubchak I."/>
            <person name="Grimwood J."/>
            <person name="Gundlach H."/>
            <person name="Haberer G."/>
            <person name="Hellsten U."/>
            <person name="Mitros T."/>
            <person name="Poliakov A."/>
            <person name="Schmutz J."/>
            <person name="Spannagl M."/>
            <person name="Tang H."/>
            <person name="Wang X."/>
            <person name="Wicker T."/>
            <person name="Bharti A.K."/>
            <person name="Chapman J."/>
            <person name="Feltus F.A."/>
            <person name="Gowik U."/>
            <person name="Grigoriev I.V."/>
            <person name="Lyons E."/>
            <person name="Maher C.A."/>
            <person name="Martis M."/>
            <person name="Narechania A."/>
            <person name="Otillar R.P."/>
            <person name="Penning B.W."/>
            <person name="Salamov A.A."/>
            <person name="Wang Y."/>
            <person name="Zhang L."/>
            <person name="Carpita N.C."/>
            <person name="Freeling M."/>
            <person name="Gingle A.R."/>
            <person name="Hash C.T."/>
            <person name="Keller B."/>
            <person name="Klein P."/>
            <person name="Kresovich S."/>
            <person name="McCann M.C."/>
            <person name="Ming R."/>
            <person name="Peterson D.G."/>
            <person name="Mehboob-ur-Rahman"/>
            <person name="Ware D."/>
            <person name="Westhoff P."/>
            <person name="Mayer K.F."/>
            <person name="Messing J."/>
            <person name="Rokhsar D.S."/>
        </authorList>
    </citation>
    <scope>NUCLEOTIDE SEQUENCE [LARGE SCALE GENOMIC DNA]</scope>
    <source>
        <strain evidence="4">cv. BTx623</strain>
    </source>
</reference>